<feature type="region of interest" description="Disordered" evidence="1">
    <location>
        <begin position="1143"/>
        <end position="1234"/>
    </location>
</feature>
<dbReference type="Proteomes" id="UP001362999">
    <property type="component" value="Unassembled WGS sequence"/>
</dbReference>
<organism evidence="3 4">
    <name type="scientific">Favolaschia claudopus</name>
    <dbReference type="NCBI Taxonomy" id="2862362"/>
    <lineage>
        <taxon>Eukaryota</taxon>
        <taxon>Fungi</taxon>
        <taxon>Dikarya</taxon>
        <taxon>Basidiomycota</taxon>
        <taxon>Agaricomycotina</taxon>
        <taxon>Agaricomycetes</taxon>
        <taxon>Agaricomycetidae</taxon>
        <taxon>Agaricales</taxon>
        <taxon>Marasmiineae</taxon>
        <taxon>Mycenaceae</taxon>
        <taxon>Favolaschia</taxon>
    </lineage>
</organism>
<accession>A0AAW0DE82</accession>
<feature type="region of interest" description="Disordered" evidence="1">
    <location>
        <begin position="701"/>
        <end position="761"/>
    </location>
</feature>
<comment type="caution">
    <text evidence="3">The sequence shown here is derived from an EMBL/GenBank/DDBJ whole genome shotgun (WGS) entry which is preliminary data.</text>
</comment>
<evidence type="ECO:0000313" key="4">
    <source>
        <dbReference type="Proteomes" id="UP001362999"/>
    </source>
</evidence>
<feature type="compositionally biased region" description="Low complexity" evidence="1">
    <location>
        <begin position="736"/>
        <end position="748"/>
    </location>
</feature>
<dbReference type="EMBL" id="JAWWNJ010000008">
    <property type="protein sequence ID" value="KAK7050187.1"/>
    <property type="molecule type" value="Genomic_DNA"/>
</dbReference>
<dbReference type="InterPro" id="IPR036735">
    <property type="entry name" value="NGN_dom_sf"/>
</dbReference>
<name>A0AAW0DE82_9AGAR</name>
<feature type="compositionally biased region" description="Basic and acidic residues" evidence="1">
    <location>
        <begin position="1145"/>
        <end position="1157"/>
    </location>
</feature>
<feature type="domain" description="NGN" evidence="2">
    <location>
        <begin position="129"/>
        <end position="205"/>
    </location>
</feature>
<dbReference type="InterPro" id="IPR005100">
    <property type="entry name" value="NGN-domain"/>
</dbReference>
<proteinExistence type="predicted"/>
<sequence length="1424" mass="155949">MKKYKALDFLDLAAVDDSDSEEEHELNDSTPSLRALCLTESNDLPVFTRAAYIDDDEDTSSNEVRPPRFVADSPFSIDPEQAARDIEERYRARYSGDSEARIGDTEIGHSIFEWAHTMERIEGSFKVPVWMIKVTRGRELDVVGTILKICSIHTGENVLSATAPPSAPGIVYIECDHEGIVRNLQRKVAFIRRDIPPRQVASTDFRSALVLRPDYDIEESAWVRIRRNNGYLGDLGWVQTRIEDTPWYVVYVVPRMEVREGESGGKIRAGDNDEEERSASEPQPETEQLRGGSVLPFGKKRKWASISQPLDWQPTFLVDHVSGKLDPSNVHESSSGATFHYGFLVLSLPQEDLTWHNVVPSFDEAQLWGSSPFFLAAEHTPGGFDNRDEPLVLQFAASVAKAVETTNTRGELQVGDQVRIIADDNISVGRVLDVGAGELVRVQQYDPDAPTTIEVDVPASQLALHHRVGDFVQVVIGRLTGMLGWITAVDWPQRQVDVMYHASVTSESLPENEEPQSKDREGDGMAVLDAEAGKVPGESTHGDASVDQPSSSLQRPPASMPPPPLRGLKPPHLVTAYEPDDSAYVLPWSHIRPRNETSAHRDFRILDAKTNKVSVPRASQDPYKHVEVKAFAKNIGVIFGSVTNTSLDGDFVWVKTEGRAVNTIEKVPVANVVERHTSLTLPDYRAAPPDEIRALRIQQESARAAGPPNTASTTEFPSESLPSAQEAWPEVLADQSPSSTLASSSSSTPAPPGPSTIEPGRWLLHPNLQGKYFDVIIHGATGPRSVDCNDKIGAIQSLSEIKRNIRGSAKVRFGVLLATDRFIPVANIFPLTTNEFEGAITREAAHCVLDVLNDSCSYFTKYILQPTDIILSNGGYVLHPDLTLPLTNIISGMDYFLDLASQHRGLQQLHSIGSKLSILTTPGMDSTPATQSQVVHNWVLLIDRILAAKHQLHALCFSNTSLRFLPKWDTQLASIASSLPQELRSRLPYDFIQRFNIQDTLPKKVTTRSESLHAPVTPHSSPADVSPALPAPGCPPSITADELAAQWAHLIKMPLDPSWTVKRGNKRCSLRTELLSIIVNGVDRMQTALTDIFRPSLLQPICFQVDPHGQLEQVLGGIDTLDTFAIAWDTLTERMRKASNTFQECQRKYQEEQDSQRTEGSNTPNTREDRTPSVSSIPASSAQCPASSGSLVDLGGQKCQQPSNIDEADRHTKGIQSIPSPSHAPPPSPAPPRVVDRVAVELGGRQMYQQHINAYAEARLTKNIQKPPSTSAPLLSPAPCSVLSERTVELGGRRDQQRVNPAIPIATHPSPPPFCVVNAGTSTAKLVGRSLDQQLDHARLGQRTNKPAVEKLCGDETLAAPLLPHGELGKRPALGDSTPHQSPTPLVIDSGSIGSGDTPSIVEFGGLQGTAQMVNLQEALARRP</sequence>
<dbReference type="GO" id="GO:0006354">
    <property type="term" value="P:DNA-templated transcription elongation"/>
    <property type="evidence" value="ECO:0007669"/>
    <property type="project" value="InterPro"/>
</dbReference>
<keyword evidence="4" id="KW-1185">Reference proteome</keyword>
<reference evidence="3 4" key="1">
    <citation type="journal article" date="2024" name="J Genomics">
        <title>Draft genome sequencing and assembly of Favolaschia claudopus CIRM-BRFM 2984 isolated from oak limbs.</title>
        <authorList>
            <person name="Navarro D."/>
            <person name="Drula E."/>
            <person name="Chaduli D."/>
            <person name="Cazenave R."/>
            <person name="Ahrendt S."/>
            <person name="Wang J."/>
            <person name="Lipzen A."/>
            <person name="Daum C."/>
            <person name="Barry K."/>
            <person name="Grigoriev I.V."/>
            <person name="Favel A."/>
            <person name="Rosso M.N."/>
            <person name="Martin F."/>
        </authorList>
    </citation>
    <scope>NUCLEOTIDE SEQUENCE [LARGE SCALE GENOMIC DNA]</scope>
    <source>
        <strain evidence="3 4">CIRM-BRFM 2984</strain>
    </source>
</reference>
<gene>
    <name evidence="3" type="ORF">R3P38DRAFT_3255914</name>
</gene>
<feature type="region of interest" description="Disordered" evidence="1">
    <location>
        <begin position="1006"/>
        <end position="1025"/>
    </location>
</feature>
<feature type="compositionally biased region" description="Polar residues" evidence="1">
    <location>
        <begin position="1172"/>
        <end position="1190"/>
    </location>
</feature>
<feature type="compositionally biased region" description="Pro residues" evidence="1">
    <location>
        <begin position="1222"/>
        <end position="1232"/>
    </location>
</feature>
<feature type="region of interest" description="Disordered" evidence="1">
    <location>
        <begin position="1363"/>
        <end position="1392"/>
    </location>
</feature>
<evidence type="ECO:0000313" key="3">
    <source>
        <dbReference type="EMBL" id="KAK7050187.1"/>
    </source>
</evidence>
<dbReference type="Pfam" id="PF03439">
    <property type="entry name" value="Spt5-NGN"/>
    <property type="match status" value="1"/>
</dbReference>
<feature type="region of interest" description="Disordered" evidence="1">
    <location>
        <begin position="534"/>
        <end position="569"/>
    </location>
</feature>
<feature type="compositionally biased region" description="Basic and acidic residues" evidence="1">
    <location>
        <begin position="262"/>
        <end position="271"/>
    </location>
</feature>
<feature type="compositionally biased region" description="Polar residues" evidence="1">
    <location>
        <begin position="709"/>
        <end position="723"/>
    </location>
</feature>
<evidence type="ECO:0000256" key="1">
    <source>
        <dbReference type="SAM" id="MobiDB-lite"/>
    </source>
</evidence>
<dbReference type="Gene3D" id="3.30.70.940">
    <property type="entry name" value="NusG, N-terminal domain"/>
    <property type="match status" value="1"/>
</dbReference>
<feature type="region of interest" description="Disordered" evidence="1">
    <location>
        <begin position="262"/>
        <end position="292"/>
    </location>
</feature>
<evidence type="ECO:0000259" key="2">
    <source>
        <dbReference type="Pfam" id="PF03439"/>
    </source>
</evidence>
<protein>
    <recommendedName>
        <fullName evidence="2">NGN domain-containing protein</fullName>
    </recommendedName>
</protein>